<dbReference type="Proteomes" id="UP000008827">
    <property type="component" value="Chromosome 9"/>
</dbReference>
<evidence type="ECO:0000313" key="1">
    <source>
        <dbReference type="EMBL" id="KRH36936.1"/>
    </source>
</evidence>
<evidence type="ECO:0000313" key="2">
    <source>
        <dbReference type="EnsemblPlants" id="KRH36936"/>
    </source>
</evidence>
<accession>A0A0R0IA42</accession>
<name>A0A0R0IA42_SOYBN</name>
<dbReference type="InParanoid" id="A0A0R0IA42"/>
<proteinExistence type="predicted"/>
<dbReference type="Gramene" id="KRH36936">
    <property type="protein sequence ID" value="KRH36936"/>
    <property type="gene ID" value="GLYMA_09G032700"/>
</dbReference>
<evidence type="ECO:0000313" key="3">
    <source>
        <dbReference type="Proteomes" id="UP000008827"/>
    </source>
</evidence>
<reference evidence="1" key="3">
    <citation type="submission" date="2018-07" db="EMBL/GenBank/DDBJ databases">
        <title>WGS assembly of Glycine max.</title>
        <authorList>
            <person name="Schmutz J."/>
            <person name="Cannon S."/>
            <person name="Schlueter J."/>
            <person name="Ma J."/>
            <person name="Mitros T."/>
            <person name="Nelson W."/>
            <person name="Hyten D."/>
            <person name="Song Q."/>
            <person name="Thelen J."/>
            <person name="Cheng J."/>
            <person name="Xu D."/>
            <person name="Hellsten U."/>
            <person name="May G."/>
            <person name="Yu Y."/>
            <person name="Sakurai T."/>
            <person name="Umezawa T."/>
            <person name="Bhattacharyya M."/>
            <person name="Sandhu D."/>
            <person name="Valliyodan B."/>
            <person name="Lindquist E."/>
            <person name="Peto M."/>
            <person name="Grant D."/>
            <person name="Shu S."/>
            <person name="Goodstein D."/>
            <person name="Barry K."/>
            <person name="Futrell-Griggs M."/>
            <person name="Abernathy B."/>
            <person name="Du J."/>
            <person name="Tian Z."/>
            <person name="Zhu L."/>
            <person name="Gill N."/>
            <person name="Joshi T."/>
            <person name="Libault M."/>
            <person name="Sethuraman A."/>
            <person name="Zhang X."/>
            <person name="Shinozaki K."/>
            <person name="Nguyen H."/>
            <person name="Wing R."/>
            <person name="Cregan P."/>
            <person name="Specht J."/>
            <person name="Grimwood J."/>
            <person name="Rokhsar D."/>
            <person name="Stacey G."/>
            <person name="Shoemaker R."/>
            <person name="Jackson S."/>
        </authorList>
    </citation>
    <scope>NUCLEOTIDE SEQUENCE</scope>
    <source>
        <tissue evidence="1">Callus</tissue>
    </source>
</reference>
<organism evidence="1">
    <name type="scientific">Glycine max</name>
    <name type="common">Soybean</name>
    <name type="synonym">Glycine hispida</name>
    <dbReference type="NCBI Taxonomy" id="3847"/>
    <lineage>
        <taxon>Eukaryota</taxon>
        <taxon>Viridiplantae</taxon>
        <taxon>Streptophyta</taxon>
        <taxon>Embryophyta</taxon>
        <taxon>Tracheophyta</taxon>
        <taxon>Spermatophyta</taxon>
        <taxon>Magnoliopsida</taxon>
        <taxon>eudicotyledons</taxon>
        <taxon>Gunneridae</taxon>
        <taxon>Pentapetalae</taxon>
        <taxon>rosids</taxon>
        <taxon>fabids</taxon>
        <taxon>Fabales</taxon>
        <taxon>Fabaceae</taxon>
        <taxon>Papilionoideae</taxon>
        <taxon>50 kb inversion clade</taxon>
        <taxon>NPAAA clade</taxon>
        <taxon>indigoferoid/millettioid clade</taxon>
        <taxon>Phaseoleae</taxon>
        <taxon>Glycine</taxon>
        <taxon>Glycine subgen. Soja</taxon>
    </lineage>
</organism>
<sequence length="100" mass="11171">MSLPDFITHIIIEDTNRKESIVVRTKAMHTKANTVQDKPFHKRCRVVANQVEGNDVIVAVISQVNVVTNVNKWVVDSKATRHICANKIMLTSYIAVGNGE</sequence>
<protein>
    <submittedName>
        <fullName evidence="1 2">Uncharacterized protein</fullName>
    </submittedName>
</protein>
<reference evidence="1 2" key="1">
    <citation type="journal article" date="2010" name="Nature">
        <title>Genome sequence of the palaeopolyploid soybean.</title>
        <authorList>
            <person name="Schmutz J."/>
            <person name="Cannon S.B."/>
            <person name="Schlueter J."/>
            <person name="Ma J."/>
            <person name="Mitros T."/>
            <person name="Nelson W."/>
            <person name="Hyten D.L."/>
            <person name="Song Q."/>
            <person name="Thelen J.J."/>
            <person name="Cheng J."/>
            <person name="Xu D."/>
            <person name="Hellsten U."/>
            <person name="May G.D."/>
            <person name="Yu Y."/>
            <person name="Sakurai T."/>
            <person name="Umezawa T."/>
            <person name="Bhattacharyya M.K."/>
            <person name="Sandhu D."/>
            <person name="Valliyodan B."/>
            <person name="Lindquist E."/>
            <person name="Peto M."/>
            <person name="Grant D."/>
            <person name="Shu S."/>
            <person name="Goodstein D."/>
            <person name="Barry K."/>
            <person name="Futrell-Griggs M."/>
            <person name="Abernathy B."/>
            <person name="Du J."/>
            <person name="Tian Z."/>
            <person name="Zhu L."/>
            <person name="Gill N."/>
            <person name="Joshi T."/>
            <person name="Libault M."/>
            <person name="Sethuraman A."/>
            <person name="Zhang X.-C."/>
            <person name="Shinozaki K."/>
            <person name="Nguyen H.T."/>
            <person name="Wing R.A."/>
            <person name="Cregan P."/>
            <person name="Specht J."/>
            <person name="Grimwood J."/>
            <person name="Rokhsar D."/>
            <person name="Stacey G."/>
            <person name="Shoemaker R.C."/>
            <person name="Jackson S.A."/>
        </authorList>
    </citation>
    <scope>NUCLEOTIDE SEQUENCE</scope>
    <source>
        <strain evidence="2">cv. Williams 82</strain>
        <tissue evidence="1">Callus</tissue>
    </source>
</reference>
<keyword evidence="3" id="KW-1185">Reference proteome</keyword>
<dbReference type="EMBL" id="CM000842">
    <property type="protein sequence ID" value="KRH36936.1"/>
    <property type="molecule type" value="Genomic_DNA"/>
</dbReference>
<reference evidence="2" key="2">
    <citation type="submission" date="2018-02" db="UniProtKB">
        <authorList>
            <consortium name="EnsemblPlants"/>
        </authorList>
    </citation>
    <scope>IDENTIFICATION</scope>
    <source>
        <strain evidence="2">Williams 82</strain>
    </source>
</reference>
<gene>
    <name evidence="1" type="ORF">GLYMA_09G032700</name>
</gene>
<dbReference type="EnsemblPlants" id="KRH36936">
    <property type="protein sequence ID" value="KRH36936"/>
    <property type="gene ID" value="GLYMA_09G032700"/>
</dbReference>
<dbReference type="AlphaFoldDB" id="A0A0R0IA42"/>